<protein>
    <submittedName>
        <fullName evidence="2">Uncharacterized protein</fullName>
    </submittedName>
</protein>
<keyword evidence="1" id="KW-0812">Transmembrane</keyword>
<feature type="transmembrane region" description="Helical" evidence="1">
    <location>
        <begin position="235"/>
        <end position="255"/>
    </location>
</feature>
<dbReference type="AlphaFoldDB" id="A0AAD7TKT6"/>
<dbReference type="Proteomes" id="UP001215151">
    <property type="component" value="Unassembled WGS sequence"/>
</dbReference>
<keyword evidence="1" id="KW-0472">Membrane</keyword>
<evidence type="ECO:0000313" key="3">
    <source>
        <dbReference type="Proteomes" id="UP001215151"/>
    </source>
</evidence>
<keyword evidence="3" id="KW-1185">Reference proteome</keyword>
<accession>A0AAD7TKT6</accession>
<name>A0AAD7TKT6_9APHY</name>
<feature type="transmembrane region" description="Helical" evidence="1">
    <location>
        <begin position="12"/>
        <end position="34"/>
    </location>
</feature>
<proteinExistence type="predicted"/>
<reference evidence="2" key="1">
    <citation type="submission" date="2022-11" db="EMBL/GenBank/DDBJ databases">
        <title>Genome Sequence of Cubamyces cubensis.</title>
        <authorList>
            <person name="Buettner E."/>
        </authorList>
    </citation>
    <scope>NUCLEOTIDE SEQUENCE</scope>
    <source>
        <strain evidence="2">MPL-01</strain>
    </source>
</reference>
<comment type="caution">
    <text evidence="2">The sequence shown here is derived from an EMBL/GenBank/DDBJ whole genome shotgun (WGS) entry which is preliminary data.</text>
</comment>
<feature type="transmembrane region" description="Helical" evidence="1">
    <location>
        <begin position="93"/>
        <end position="116"/>
    </location>
</feature>
<gene>
    <name evidence="2" type="ORF">ONZ51_g10354</name>
</gene>
<evidence type="ECO:0000256" key="1">
    <source>
        <dbReference type="SAM" id="Phobius"/>
    </source>
</evidence>
<feature type="transmembrane region" description="Helical" evidence="1">
    <location>
        <begin position="167"/>
        <end position="191"/>
    </location>
</feature>
<feature type="transmembrane region" description="Helical" evidence="1">
    <location>
        <begin position="46"/>
        <end position="64"/>
    </location>
</feature>
<sequence length="321" mass="36085">MSALFQNTLYVVNYINAILYGIELMIYFMLIRQITLIRRRTTMDKFYVVFSTVLLILNTIYWTTQAYFGQQMWIVHSDYPGGMDAFLNEYVAVWYQTWGSAAVMTSNLMSDALMIYRLYVIWGYLYIVIFPVSIWFASLGACIGLLYESGRPNGNYFAGIATEFGTTWNSLTFSFNVIVTTLICGRIVYIGRRCAFSDEGRRAYTGAVAIVIESALPFTIGSMTYVITYGIGSDVAVGFSCYSMFSAISPMLIALRVLTRRAWRKEQVSGFLTTINFSASRSQNTLAQGHHKAEFDIEGRAESSPAFNPAASLQVNLDCTA</sequence>
<feature type="transmembrane region" description="Helical" evidence="1">
    <location>
        <begin position="123"/>
        <end position="147"/>
    </location>
</feature>
<dbReference type="EMBL" id="JAPEVG010000404">
    <property type="protein sequence ID" value="KAJ8463286.1"/>
    <property type="molecule type" value="Genomic_DNA"/>
</dbReference>
<feature type="transmembrane region" description="Helical" evidence="1">
    <location>
        <begin position="203"/>
        <end position="229"/>
    </location>
</feature>
<keyword evidence="1" id="KW-1133">Transmembrane helix</keyword>
<organism evidence="2 3">
    <name type="scientific">Trametes cubensis</name>
    <dbReference type="NCBI Taxonomy" id="1111947"/>
    <lineage>
        <taxon>Eukaryota</taxon>
        <taxon>Fungi</taxon>
        <taxon>Dikarya</taxon>
        <taxon>Basidiomycota</taxon>
        <taxon>Agaricomycotina</taxon>
        <taxon>Agaricomycetes</taxon>
        <taxon>Polyporales</taxon>
        <taxon>Polyporaceae</taxon>
        <taxon>Trametes</taxon>
    </lineage>
</organism>
<evidence type="ECO:0000313" key="2">
    <source>
        <dbReference type="EMBL" id="KAJ8463286.1"/>
    </source>
</evidence>